<feature type="compositionally biased region" description="Basic and acidic residues" evidence="1">
    <location>
        <begin position="265"/>
        <end position="284"/>
    </location>
</feature>
<feature type="region of interest" description="Disordered" evidence="1">
    <location>
        <begin position="159"/>
        <end position="284"/>
    </location>
</feature>
<keyword evidence="3" id="KW-1185">Reference proteome</keyword>
<proteinExistence type="predicted"/>
<protein>
    <submittedName>
        <fullName evidence="2">Uncharacterized protein</fullName>
    </submittedName>
</protein>
<sequence length="423" mass="45722">MSDQILSPTSSDQGPGLRRVQPIPAGWEGFYTILKTGINRGKPKGYLAYTTVCTCLTKQGKPIRRKVDVPDKIVKFAKEHGNHGPEYNILKPRRDEKYPAGLVVGERLRHPGYIIYQKRMQSLGFYTSVKMLERAGYSLPDHAQKEWDEIRYAADINYEEDESSEDESAEMSNEERSPGSQSSAGRNRAAPAAEGTADSADACAGPRGSTPAAAPTTPAPGQAPHSKIEEVVDLSADSPRASSSNQLPGPFAGLPLAHVPSDEDVPGREAADGAADRKGDPVVKQEKPLPATSAMLPPAFAQPAPNRLTGQLHGACTLSDVIADLTRLKALEPMIAAAGLCIDFDQDLQCLQSAHDRVGLAHHQDSRIDELLTKARAKQKQHKAALAAMEHRADRNERLKDGEIQSSRSEITLMQAEGGLETC</sequence>
<organism evidence="2 3">
    <name type="scientific">Coccomyxa subellipsoidea</name>
    <dbReference type="NCBI Taxonomy" id="248742"/>
    <lineage>
        <taxon>Eukaryota</taxon>
        <taxon>Viridiplantae</taxon>
        <taxon>Chlorophyta</taxon>
        <taxon>core chlorophytes</taxon>
        <taxon>Trebouxiophyceae</taxon>
        <taxon>Trebouxiophyceae incertae sedis</taxon>
        <taxon>Coccomyxaceae</taxon>
        <taxon>Coccomyxa</taxon>
    </lineage>
</organism>
<reference evidence="2 3" key="1">
    <citation type="journal article" date="2024" name="Nat. Commun.">
        <title>Phylogenomics reveals the evolutionary origins of lichenization in chlorophyte algae.</title>
        <authorList>
            <person name="Puginier C."/>
            <person name="Libourel C."/>
            <person name="Otte J."/>
            <person name="Skaloud P."/>
            <person name="Haon M."/>
            <person name="Grisel S."/>
            <person name="Petersen M."/>
            <person name="Berrin J.G."/>
            <person name="Delaux P.M."/>
            <person name="Dal Grande F."/>
            <person name="Keller J."/>
        </authorList>
    </citation>
    <scope>NUCLEOTIDE SEQUENCE [LARGE SCALE GENOMIC DNA]</scope>
    <source>
        <strain evidence="2 3">SAG 216-7</strain>
    </source>
</reference>
<evidence type="ECO:0000313" key="2">
    <source>
        <dbReference type="EMBL" id="KAK9902619.1"/>
    </source>
</evidence>
<evidence type="ECO:0000313" key="3">
    <source>
        <dbReference type="Proteomes" id="UP001491310"/>
    </source>
</evidence>
<accession>A0ABR2YCL3</accession>
<feature type="compositionally biased region" description="Low complexity" evidence="1">
    <location>
        <begin position="204"/>
        <end position="224"/>
    </location>
</feature>
<name>A0ABR2YCL3_9CHLO</name>
<feature type="compositionally biased region" description="Acidic residues" evidence="1">
    <location>
        <begin position="159"/>
        <end position="169"/>
    </location>
</feature>
<evidence type="ECO:0000256" key="1">
    <source>
        <dbReference type="SAM" id="MobiDB-lite"/>
    </source>
</evidence>
<dbReference type="EMBL" id="JALJOT010000015">
    <property type="protein sequence ID" value="KAK9902619.1"/>
    <property type="molecule type" value="Genomic_DNA"/>
</dbReference>
<comment type="caution">
    <text evidence="2">The sequence shown here is derived from an EMBL/GenBank/DDBJ whole genome shotgun (WGS) entry which is preliminary data.</text>
</comment>
<gene>
    <name evidence="2" type="ORF">WJX75_000338</name>
</gene>
<dbReference type="Proteomes" id="UP001491310">
    <property type="component" value="Unassembled WGS sequence"/>
</dbReference>